<dbReference type="STRING" id="685588.A0A067SQH2"/>
<dbReference type="OrthoDB" id="3038990at2759"/>
<protein>
    <submittedName>
        <fullName evidence="2">Uncharacterized protein</fullName>
    </submittedName>
</protein>
<dbReference type="EMBL" id="KL142386">
    <property type="protein sequence ID" value="KDR73141.1"/>
    <property type="molecule type" value="Genomic_DNA"/>
</dbReference>
<keyword evidence="1" id="KW-0812">Transmembrane</keyword>
<proteinExistence type="predicted"/>
<evidence type="ECO:0000256" key="1">
    <source>
        <dbReference type="SAM" id="Phobius"/>
    </source>
</evidence>
<organism evidence="2 3">
    <name type="scientific">Galerina marginata (strain CBS 339.88)</name>
    <dbReference type="NCBI Taxonomy" id="685588"/>
    <lineage>
        <taxon>Eukaryota</taxon>
        <taxon>Fungi</taxon>
        <taxon>Dikarya</taxon>
        <taxon>Basidiomycota</taxon>
        <taxon>Agaricomycotina</taxon>
        <taxon>Agaricomycetes</taxon>
        <taxon>Agaricomycetidae</taxon>
        <taxon>Agaricales</taxon>
        <taxon>Agaricineae</taxon>
        <taxon>Strophariaceae</taxon>
        <taxon>Galerina</taxon>
    </lineage>
</organism>
<name>A0A067SQH2_GALM3</name>
<dbReference type="HOGENOM" id="CLU_060549_3_1_1"/>
<feature type="transmembrane region" description="Helical" evidence="1">
    <location>
        <begin position="91"/>
        <end position="112"/>
    </location>
</feature>
<keyword evidence="1" id="KW-1133">Transmembrane helix</keyword>
<keyword evidence="1" id="KW-0472">Membrane</keyword>
<evidence type="ECO:0000313" key="3">
    <source>
        <dbReference type="Proteomes" id="UP000027222"/>
    </source>
</evidence>
<reference evidence="3" key="1">
    <citation type="journal article" date="2014" name="Proc. Natl. Acad. Sci. U.S.A.">
        <title>Extensive sampling of basidiomycete genomes demonstrates inadequacy of the white-rot/brown-rot paradigm for wood decay fungi.</title>
        <authorList>
            <person name="Riley R."/>
            <person name="Salamov A.A."/>
            <person name="Brown D.W."/>
            <person name="Nagy L.G."/>
            <person name="Floudas D."/>
            <person name="Held B.W."/>
            <person name="Levasseur A."/>
            <person name="Lombard V."/>
            <person name="Morin E."/>
            <person name="Otillar R."/>
            <person name="Lindquist E.A."/>
            <person name="Sun H."/>
            <person name="LaButti K.M."/>
            <person name="Schmutz J."/>
            <person name="Jabbour D."/>
            <person name="Luo H."/>
            <person name="Baker S.E."/>
            <person name="Pisabarro A.G."/>
            <person name="Walton J.D."/>
            <person name="Blanchette R.A."/>
            <person name="Henrissat B."/>
            <person name="Martin F."/>
            <person name="Cullen D."/>
            <person name="Hibbett D.S."/>
            <person name="Grigoriev I.V."/>
        </authorList>
    </citation>
    <scope>NUCLEOTIDE SEQUENCE [LARGE SCALE GENOMIC DNA]</scope>
    <source>
        <strain evidence="3">CBS 339.88</strain>
    </source>
</reference>
<feature type="transmembrane region" description="Helical" evidence="1">
    <location>
        <begin position="61"/>
        <end position="79"/>
    </location>
</feature>
<evidence type="ECO:0000313" key="2">
    <source>
        <dbReference type="EMBL" id="KDR73141.1"/>
    </source>
</evidence>
<feature type="transmembrane region" description="Helical" evidence="1">
    <location>
        <begin position="132"/>
        <end position="156"/>
    </location>
</feature>
<feature type="transmembrane region" description="Helical" evidence="1">
    <location>
        <begin position="191"/>
        <end position="208"/>
    </location>
</feature>
<accession>A0A067SQH2</accession>
<sequence length="293" mass="32329">MLAHGRIRLPMIVYFISRLETSLLVERRCVQLLSRFGSLATLLSEAIMLTAPVGHCENIRYIQFLFLLSVPPTSFLFLFRVHALYLGNKFVTGFFSLMWLAVVGACLTPVLGVSGAYIGTTQYCIHSQLEPYVTAACIVPFLNDILIFLATSWKLFQNAHAAMNIKNGVRIMIFGDYLPALSRGILKDGQAYFLTIIALNLATAILFNNSAVPLVYRTFIGTPNIVLMNSMACHIFRNTRLGVYRESVTLPTINVIPEDSRGPLSIIAFHNEVASSTSGSRSVELDSAGIEAV</sequence>
<gene>
    <name evidence="2" type="ORF">GALMADRAFT_722177</name>
</gene>
<keyword evidence="3" id="KW-1185">Reference proteome</keyword>
<dbReference type="AlphaFoldDB" id="A0A067SQH2"/>
<dbReference type="Proteomes" id="UP000027222">
    <property type="component" value="Unassembled WGS sequence"/>
</dbReference>